<organism evidence="2 3">
    <name type="scientific">Palleronia marisminoris</name>
    <dbReference type="NCBI Taxonomy" id="315423"/>
    <lineage>
        <taxon>Bacteria</taxon>
        <taxon>Pseudomonadati</taxon>
        <taxon>Pseudomonadota</taxon>
        <taxon>Alphaproteobacteria</taxon>
        <taxon>Rhodobacterales</taxon>
        <taxon>Roseobacteraceae</taxon>
        <taxon>Palleronia</taxon>
    </lineage>
</organism>
<sequence>MTKKSLYALYSNVDRIEPSTGDRINEIRLLSRLSEYFDVYYNNEIFNFRGPACGNSGTLGPNREYDYYYIRHNPAVFHSIRGVRFSFAHPFVQEVFEQADALFVLTENWRRHLLSGSMESERALEAAYGNADPHFNCPVINVGQVYDESFVLRERNPKKEFALHARMSLGRAFGFYGNLSNDLFPYTAFSALERLFEEGSSLDPIISLAGKFRRGSSFTGKNVIYLGQIPYDDMPSLLRASCATLTNESELNNTLGNQKTLDSMSLGVPVMCSKLDTFVWHLGDDYPFFYESENEAYNKAKVLTFDDDARVEVGRALAERALSKFSFSVWRDELGRQLKEHGFY</sequence>
<evidence type="ECO:0000259" key="1">
    <source>
        <dbReference type="Pfam" id="PF13524"/>
    </source>
</evidence>
<gene>
    <name evidence="2" type="ORF">PAM7066_01150</name>
</gene>
<name>A0A1Y5RYT1_9RHOB</name>
<keyword evidence="3" id="KW-1185">Reference proteome</keyword>
<dbReference type="Proteomes" id="UP000193870">
    <property type="component" value="Unassembled WGS sequence"/>
</dbReference>
<dbReference type="SUPFAM" id="SSF53756">
    <property type="entry name" value="UDP-Glycosyltransferase/glycogen phosphorylase"/>
    <property type="match status" value="1"/>
</dbReference>
<protein>
    <recommendedName>
        <fullName evidence="1">Spore protein YkvP/CgeB glycosyl transferase-like domain-containing protein</fullName>
    </recommendedName>
</protein>
<evidence type="ECO:0000313" key="3">
    <source>
        <dbReference type="Proteomes" id="UP000193870"/>
    </source>
</evidence>
<dbReference type="RefSeq" id="WP_139214942.1">
    <property type="nucleotide sequence ID" value="NZ_FOPF01000002.1"/>
</dbReference>
<dbReference type="EMBL" id="FWFV01000002">
    <property type="protein sequence ID" value="SLN28781.1"/>
    <property type="molecule type" value="Genomic_DNA"/>
</dbReference>
<evidence type="ECO:0000313" key="2">
    <source>
        <dbReference type="EMBL" id="SLN28781.1"/>
    </source>
</evidence>
<dbReference type="Gene3D" id="3.40.50.2000">
    <property type="entry name" value="Glycogen Phosphorylase B"/>
    <property type="match status" value="1"/>
</dbReference>
<dbReference type="Pfam" id="PF13524">
    <property type="entry name" value="Glyco_trans_1_2"/>
    <property type="match status" value="1"/>
</dbReference>
<dbReference type="STRING" id="315423.SAMN04488020_102130"/>
<accession>A0A1Y5RYT1</accession>
<reference evidence="2 3" key="1">
    <citation type="submission" date="2017-03" db="EMBL/GenBank/DDBJ databases">
        <authorList>
            <person name="Afonso C.L."/>
            <person name="Miller P.J."/>
            <person name="Scott M.A."/>
            <person name="Spackman E."/>
            <person name="Goraichik I."/>
            <person name="Dimitrov K.M."/>
            <person name="Suarez D.L."/>
            <person name="Swayne D.E."/>
        </authorList>
    </citation>
    <scope>NUCLEOTIDE SEQUENCE [LARGE SCALE GENOMIC DNA]</scope>
    <source>
        <strain evidence="2 3">CECT 7066</strain>
    </source>
</reference>
<dbReference type="InterPro" id="IPR055259">
    <property type="entry name" value="YkvP/CgeB_Glyco_trans-like"/>
</dbReference>
<dbReference type="OrthoDB" id="9771846at2"/>
<proteinExistence type="predicted"/>
<feature type="domain" description="Spore protein YkvP/CgeB glycosyl transferase-like" evidence="1">
    <location>
        <begin position="217"/>
        <end position="327"/>
    </location>
</feature>
<dbReference type="AlphaFoldDB" id="A0A1Y5RYT1"/>